<reference evidence="1 2" key="1">
    <citation type="submission" date="2016-08" db="EMBL/GenBank/DDBJ databases">
        <title>Evolution of the type three secretion system and type three effector repertoires in Xanthomonas.</title>
        <authorList>
            <person name="Merda D."/>
            <person name="Briand M."/>
            <person name="Bosis E."/>
            <person name="Rousseau C."/>
            <person name="Portier P."/>
            <person name="Jacques M.-A."/>
            <person name="Fischer-Le Saux M."/>
        </authorList>
    </citation>
    <scope>NUCLEOTIDE SEQUENCE [LARGE SCALE GENOMIC DNA]</scope>
    <source>
        <strain evidence="1 2">CFBP 3122</strain>
    </source>
</reference>
<name>A0A2S6YZT4_9XANT</name>
<dbReference type="PANTHER" id="PTHR38733:SF1">
    <property type="entry name" value="TYPE IV METHYL-DIRECTED RESTRICTION ENZYME ECOKMCRBC"/>
    <property type="match status" value="1"/>
</dbReference>
<dbReference type="AlphaFoldDB" id="A0A2S6YZT4"/>
<evidence type="ECO:0008006" key="3">
    <source>
        <dbReference type="Google" id="ProtNLM"/>
    </source>
</evidence>
<dbReference type="Proteomes" id="UP000238270">
    <property type="component" value="Unassembled WGS sequence"/>
</dbReference>
<dbReference type="InterPro" id="IPR019292">
    <property type="entry name" value="McrC"/>
</dbReference>
<sequence>MIVRTIEVIEGVDFALSNADVERLRAAVELLRLQLRPSFKLLYEQGGLLRLQNVLGTIDLGRGLTIQVSPKVSTNEDWATAVVSLLTGDEGIHIAGERRAGTSRTHATLLDVLADIYLNRLERAFRQEGPIAIMERRKSELPYLQGTLDVSRWAQTALWRPHIFPVSRTLLVSDNVFTQNLIFVAKALAAASTHSRVSNGLRRLVRDLAPGSGSNGTSSQTRAGSALPEQWSAYKPAWSLANAILSKTSLLGAAGHHTGFGLAVEGWPLLETLLERTLRSLVAVAARQGRALTYQMQSKVQLLSPVGVGRAFNPSADALLVEEGRVLAAFEAKYVAFDQRVPERGHIYQALSTAAACQAPVSVLIYPAAFPHQVWDTCGFGDTPRKLVAVGLDLFKYRSPVQAESQAIELLTFLDGVDAERDSASDASVASSP</sequence>
<dbReference type="PANTHER" id="PTHR38733">
    <property type="entry name" value="PROTEIN MCRC"/>
    <property type="match status" value="1"/>
</dbReference>
<dbReference type="Pfam" id="PF10117">
    <property type="entry name" value="McrBC"/>
    <property type="match status" value="1"/>
</dbReference>
<gene>
    <name evidence="1" type="ORF">XaplCFBP3122_19815</name>
</gene>
<evidence type="ECO:0000313" key="2">
    <source>
        <dbReference type="Proteomes" id="UP000238270"/>
    </source>
</evidence>
<evidence type="ECO:0000313" key="1">
    <source>
        <dbReference type="EMBL" id="PPT73601.1"/>
    </source>
</evidence>
<comment type="caution">
    <text evidence="1">The sequence shown here is derived from an EMBL/GenBank/DDBJ whole genome shotgun (WGS) entry which is preliminary data.</text>
</comment>
<proteinExistence type="predicted"/>
<dbReference type="EMBL" id="MIGV01000042">
    <property type="protein sequence ID" value="PPT73601.1"/>
    <property type="molecule type" value="Genomic_DNA"/>
</dbReference>
<accession>A0A2S6YZT4</accession>
<protein>
    <recommendedName>
        <fullName evidence="3">Restriction endonuclease</fullName>
    </recommendedName>
</protein>
<organism evidence="1 2">
    <name type="scientific">Xanthomonas arboricola pv. populi</name>
    <dbReference type="NCBI Taxonomy" id="487823"/>
    <lineage>
        <taxon>Bacteria</taxon>
        <taxon>Pseudomonadati</taxon>
        <taxon>Pseudomonadota</taxon>
        <taxon>Gammaproteobacteria</taxon>
        <taxon>Lysobacterales</taxon>
        <taxon>Lysobacteraceae</taxon>
        <taxon>Xanthomonas</taxon>
    </lineage>
</organism>